<reference evidence="2 3" key="1">
    <citation type="submission" date="2010-01" db="EMBL/GenBank/DDBJ databases">
        <authorList>
            <person name="Weinstock G."/>
            <person name="Sodergren E."/>
            <person name="Clifton S."/>
            <person name="Fulton L."/>
            <person name="Fulton B."/>
            <person name="Courtney L."/>
            <person name="Fronick C."/>
            <person name="Harrison M."/>
            <person name="Strong C."/>
            <person name="Farmer C."/>
            <person name="Delahaunty K."/>
            <person name="Markovic C."/>
            <person name="Hall O."/>
            <person name="Minx P."/>
            <person name="Tomlinson C."/>
            <person name="Mitreva M."/>
            <person name="Nelson J."/>
            <person name="Hou S."/>
            <person name="Wollam A."/>
            <person name="Pepin K.H."/>
            <person name="Johnson M."/>
            <person name="Bhonagiri V."/>
            <person name="Nash W.E."/>
            <person name="Warren W."/>
            <person name="Chinwalla A."/>
            <person name="Mardis E.R."/>
            <person name="Wilson R.K."/>
        </authorList>
    </citation>
    <scope>NUCLEOTIDE SEQUENCE [LARGE SCALE GENOMIC DNA]</scope>
    <source>
        <strain evidence="2 3">DSM 13479</strain>
    </source>
</reference>
<dbReference type="AlphaFoldDB" id="D3AKE4"/>
<dbReference type="GO" id="GO:0004519">
    <property type="term" value="F:endonuclease activity"/>
    <property type="evidence" value="ECO:0007669"/>
    <property type="project" value="UniProtKB-KW"/>
</dbReference>
<dbReference type="PANTHER" id="PTHR12110">
    <property type="entry name" value="HYDROXYPYRUVATE ISOMERASE"/>
    <property type="match status" value="1"/>
</dbReference>
<protein>
    <submittedName>
        <fullName evidence="2">AP endonuclease, family 2</fullName>
    </submittedName>
</protein>
<sequence>MKLSISLYSFAREYFDRKYTLEQCIAKAAEIGYQGIEIIGPQMIDNYPNPTEEFYENWHQWMKKYNVEPVCLDVFNEYMVLKNRKMTDEEQCEQLRRDIRIASRMGIHVVRVMNLYTPEQLEACIPEAERYDVTLSLEVHGPKLLNDPSVLKYLEMIDRNKTTRVSICPDISVFQYSVPPRMLRYYVAKGASVELAEYCRTAYEEGVDIDTAMETCRKLGGTPLDVLMVKNCCQGSKSDYKYLEEFAPYITHVHAKCFDELTPEGKDPTFDCERIAGILKKNGYEGYISTECEAFQYEPWQLVTETLLEQHCAMWHKLIS</sequence>
<dbReference type="Proteomes" id="UP000004968">
    <property type="component" value="Unassembled WGS sequence"/>
</dbReference>
<keyword evidence="2" id="KW-0255">Endonuclease</keyword>
<dbReference type="InterPro" id="IPR050312">
    <property type="entry name" value="IolE/XylAMocC-like"/>
</dbReference>
<evidence type="ECO:0000313" key="2">
    <source>
        <dbReference type="EMBL" id="EFC97713.1"/>
    </source>
</evidence>
<dbReference type="SUPFAM" id="SSF51658">
    <property type="entry name" value="Xylose isomerase-like"/>
    <property type="match status" value="1"/>
</dbReference>
<dbReference type="RefSeq" id="WP_006774534.1">
    <property type="nucleotide sequence ID" value="NZ_GG667689.1"/>
</dbReference>
<dbReference type="Gene3D" id="3.20.20.150">
    <property type="entry name" value="Divalent-metal-dependent TIM barrel enzymes"/>
    <property type="match status" value="1"/>
</dbReference>
<dbReference type="InterPro" id="IPR013022">
    <property type="entry name" value="Xyl_isomerase-like_TIM-brl"/>
</dbReference>
<keyword evidence="2" id="KW-0540">Nuclease</keyword>
<evidence type="ECO:0000259" key="1">
    <source>
        <dbReference type="Pfam" id="PF01261"/>
    </source>
</evidence>
<dbReference type="InterPro" id="IPR036237">
    <property type="entry name" value="Xyl_isomerase-like_sf"/>
</dbReference>
<feature type="domain" description="Xylose isomerase-like TIM barrel" evidence="1">
    <location>
        <begin position="25"/>
        <end position="299"/>
    </location>
</feature>
<dbReference type="Pfam" id="PF01261">
    <property type="entry name" value="AP_endonuc_2"/>
    <property type="match status" value="1"/>
</dbReference>
<dbReference type="EMBL" id="ACIO01000347">
    <property type="protein sequence ID" value="EFC97713.1"/>
    <property type="molecule type" value="Genomic_DNA"/>
</dbReference>
<dbReference type="PANTHER" id="PTHR12110:SF53">
    <property type="entry name" value="BLR5974 PROTEIN"/>
    <property type="match status" value="1"/>
</dbReference>
<evidence type="ECO:0000313" key="3">
    <source>
        <dbReference type="Proteomes" id="UP000004968"/>
    </source>
</evidence>
<dbReference type="GeneID" id="93148487"/>
<keyword evidence="2" id="KW-0378">Hydrolase</keyword>
<accession>D3AKE4</accession>
<gene>
    <name evidence="2" type="ORF">CLOSTHATH_04087</name>
</gene>
<comment type="caution">
    <text evidence="2">The sequence shown here is derived from an EMBL/GenBank/DDBJ whole genome shotgun (WGS) entry which is preliminary data.</text>
</comment>
<organism evidence="2 3">
    <name type="scientific">Hungatella hathewayi DSM 13479</name>
    <dbReference type="NCBI Taxonomy" id="566550"/>
    <lineage>
        <taxon>Bacteria</taxon>
        <taxon>Bacillati</taxon>
        <taxon>Bacillota</taxon>
        <taxon>Clostridia</taxon>
        <taxon>Lachnospirales</taxon>
        <taxon>Lachnospiraceae</taxon>
        <taxon>Hungatella</taxon>
    </lineage>
</organism>
<proteinExistence type="predicted"/>
<name>D3AKE4_9FIRM</name>
<dbReference type="HOGENOM" id="CLU_070745_1_0_9"/>